<dbReference type="CDD" id="cd02252">
    <property type="entry name" value="nylC_like"/>
    <property type="match status" value="1"/>
</dbReference>
<dbReference type="SUPFAM" id="SSF56266">
    <property type="entry name" value="DmpA/ArgJ-like"/>
    <property type="match status" value="1"/>
</dbReference>
<reference evidence="2 3" key="1">
    <citation type="submission" date="2019-03" db="EMBL/GenBank/DDBJ databases">
        <title>Whole genome sequence of a novel Rubrobacter taiwanensis strain, isolated from Yellowstone National Park.</title>
        <authorList>
            <person name="Freed S."/>
            <person name="Ramaley R.F."/>
            <person name="Kyndt J.A."/>
        </authorList>
    </citation>
    <scope>NUCLEOTIDE SEQUENCE [LARGE SCALE GENOMIC DNA]</scope>
    <source>
        <strain evidence="2 3">Yellowstone</strain>
    </source>
</reference>
<organism evidence="2 3">
    <name type="scientific">Rubrobacter taiwanensis</name>
    <dbReference type="NCBI Taxonomy" id="185139"/>
    <lineage>
        <taxon>Bacteria</taxon>
        <taxon>Bacillati</taxon>
        <taxon>Actinomycetota</taxon>
        <taxon>Rubrobacteria</taxon>
        <taxon>Rubrobacterales</taxon>
        <taxon>Rubrobacteraceae</taxon>
        <taxon>Rubrobacter</taxon>
    </lineage>
</organism>
<dbReference type="EMBL" id="SKBU01000002">
    <property type="protein sequence ID" value="TCJ20626.1"/>
    <property type="molecule type" value="Genomic_DNA"/>
</dbReference>
<comment type="caution">
    <text evidence="2">The sequence shown here is derived from an EMBL/GenBank/DDBJ whole genome shotgun (WGS) entry which is preliminary data.</text>
</comment>
<keyword evidence="3" id="KW-1185">Reference proteome</keyword>
<dbReference type="GO" id="GO:0004177">
    <property type="term" value="F:aminopeptidase activity"/>
    <property type="evidence" value="ECO:0007669"/>
    <property type="project" value="TreeGrafter"/>
</dbReference>
<dbReference type="PANTHER" id="PTHR36512:SF3">
    <property type="entry name" value="BLR5678 PROTEIN"/>
    <property type="match status" value="1"/>
</dbReference>
<dbReference type="PANTHER" id="PTHR36512">
    <property type="entry name" value="D-AMINOPEPTIDASE"/>
    <property type="match status" value="1"/>
</dbReference>
<sequence>MDNLCAVPGVRVGHAGDPEGLTGCTAVIFDVPAVSGADIARGAATGTRESALLDPLNRIEEVHGILLTGGSAFGLAAADGVMRYLEERGRGVDVGVARVPIVPAAVIFDLGIGSPRARPDAGMGYEAASSARRYDFAQGNAGAGTGATVGKMLGPERAMKGGVGSAAVRLEDGLVVAALVVVNALGDVREPGSGEILAGPRREDGSLADSVELLARAAGRIRAAENTTIGVVATNARLTKAQANKVAQMAQSGVSRAVYPAHTTYDGDAIFAAATGEVEALTDVVGARAAQVVQESILRAVRAAESAAGIPGLASKG</sequence>
<dbReference type="InterPro" id="IPR005321">
    <property type="entry name" value="Peptidase_S58_DmpA"/>
</dbReference>
<dbReference type="Pfam" id="PF03576">
    <property type="entry name" value="Peptidase_S58"/>
    <property type="match status" value="1"/>
</dbReference>
<name>A0A4R1BTL2_9ACTN</name>
<evidence type="ECO:0000256" key="1">
    <source>
        <dbReference type="ARBA" id="ARBA00007068"/>
    </source>
</evidence>
<proteinExistence type="inferred from homology"/>
<accession>A0A4R1BTL2</accession>
<evidence type="ECO:0000313" key="2">
    <source>
        <dbReference type="EMBL" id="TCJ20626.1"/>
    </source>
</evidence>
<dbReference type="InterPro" id="IPR016117">
    <property type="entry name" value="ArgJ-like_dom_sf"/>
</dbReference>
<comment type="similarity">
    <text evidence="1">Belongs to the peptidase S58 family.</text>
</comment>
<dbReference type="AlphaFoldDB" id="A0A4R1BTL2"/>
<evidence type="ECO:0000313" key="3">
    <source>
        <dbReference type="Proteomes" id="UP000295244"/>
    </source>
</evidence>
<gene>
    <name evidence="2" type="ORF">E0L93_00825</name>
</gene>
<dbReference type="Gene3D" id="3.60.70.12">
    <property type="entry name" value="L-amino peptidase D-ALA esterase/amidase"/>
    <property type="match status" value="1"/>
</dbReference>
<dbReference type="OrthoDB" id="9808347at2"/>
<protein>
    <submittedName>
        <fullName evidence="2">Peptidase S58 family protein</fullName>
    </submittedName>
</protein>
<dbReference type="Proteomes" id="UP000295244">
    <property type="component" value="Unassembled WGS sequence"/>
</dbReference>